<keyword evidence="4" id="KW-0560">Oxidoreductase</keyword>
<dbReference type="PROSITE" id="PS51387">
    <property type="entry name" value="FAD_PCMH"/>
    <property type="match status" value="1"/>
</dbReference>
<dbReference type="AlphaFoldDB" id="A0A5D0RG98"/>
<dbReference type="PANTHER" id="PTHR11748:SF103">
    <property type="entry name" value="GLYCOLATE OXIDASE SUBUNIT GLCE"/>
    <property type="match status" value="1"/>
</dbReference>
<dbReference type="Proteomes" id="UP000322080">
    <property type="component" value="Unassembled WGS sequence"/>
</dbReference>
<dbReference type="NCBIfam" id="NF008439">
    <property type="entry name" value="PRK11282.1"/>
    <property type="match status" value="1"/>
</dbReference>
<dbReference type="GO" id="GO:0071949">
    <property type="term" value="F:FAD binding"/>
    <property type="evidence" value="ECO:0007669"/>
    <property type="project" value="InterPro"/>
</dbReference>
<dbReference type="InterPro" id="IPR016166">
    <property type="entry name" value="FAD-bd_PCMH"/>
</dbReference>
<dbReference type="SUPFAM" id="SSF56176">
    <property type="entry name" value="FAD-binding/transporter-associated domain-like"/>
    <property type="match status" value="1"/>
</dbReference>
<dbReference type="PANTHER" id="PTHR11748">
    <property type="entry name" value="D-LACTATE DEHYDROGENASE"/>
    <property type="match status" value="1"/>
</dbReference>
<protein>
    <submittedName>
        <fullName evidence="4">Glycolate oxidase subunit GlcE</fullName>
        <ecNumber evidence="4">1.1.99.14</ecNumber>
    </submittedName>
</protein>
<dbReference type="InterPro" id="IPR006094">
    <property type="entry name" value="Oxid_FAD_bind_N"/>
</dbReference>
<evidence type="ECO:0000256" key="2">
    <source>
        <dbReference type="ARBA" id="ARBA00022827"/>
    </source>
</evidence>
<reference evidence="4 5" key="1">
    <citation type="submission" date="2019-08" db="EMBL/GenBank/DDBJ databases">
        <title>Identification of a novel species of the genus Boseongicola.</title>
        <authorList>
            <person name="Zhang X.-Q."/>
        </authorList>
    </citation>
    <scope>NUCLEOTIDE SEQUENCE [LARGE SCALE GENOMIC DNA]</scope>
    <source>
        <strain evidence="4 5">HY14</strain>
    </source>
</reference>
<dbReference type="SUPFAM" id="SSF55103">
    <property type="entry name" value="FAD-linked oxidases, C-terminal domain"/>
    <property type="match status" value="1"/>
</dbReference>
<comment type="caution">
    <text evidence="4">The sequence shown here is derived from an EMBL/GenBank/DDBJ whole genome shotgun (WGS) entry which is preliminary data.</text>
</comment>
<dbReference type="InterPro" id="IPR016169">
    <property type="entry name" value="FAD-bd_PCMH_sub2"/>
</dbReference>
<evidence type="ECO:0000313" key="5">
    <source>
        <dbReference type="Proteomes" id="UP000322080"/>
    </source>
</evidence>
<dbReference type="InterPro" id="IPR036318">
    <property type="entry name" value="FAD-bd_PCMH-like_sf"/>
</dbReference>
<evidence type="ECO:0000259" key="3">
    <source>
        <dbReference type="PROSITE" id="PS51387"/>
    </source>
</evidence>
<accession>A0A5D0RG98</accession>
<sequence length="390" mass="40166">MKQSVSSEQELAEAVAAAAGPLRIRGGGTRDIGRPVVGEVLSVAGLSGVDLYEPGALTLVARAGTPLAEIDALLAGEGQRLAFEPMDHRVLLGTGGEPTIGGAVAANVSGPRRVQAGAARDFALGARFVDGRGRVLKNGGRVMKNVTGYDLVKLLAGSWGTLGVLTEVSLKVQAVPETEATLVARGLGLAEGVAALARALGSPWDISGTVHLEVGEASETRVRIEGSEMSVRYRAGALAGAGFAGWEVVEGVASAVLWREVRDVAPFAGDGRVIWRLSVKPSDAPVISAALTAAGLVHRGIYDWGGGLMWLALEDGGDDAGEGLIRGQIAAHGGHAMLVRASEALRGRIAVFQPQPAPVAALMRGLKQKFDPRGILNPGLMMSEHDKAAG</sequence>
<dbReference type="Gene3D" id="3.30.465.10">
    <property type="match status" value="1"/>
</dbReference>
<dbReference type="Gene3D" id="1.10.45.10">
    <property type="entry name" value="Vanillyl-alcohol Oxidase, Chain A, domain 4"/>
    <property type="match status" value="1"/>
</dbReference>
<gene>
    <name evidence="4" type="primary">glcE</name>
    <name evidence="4" type="ORF">FVF75_13480</name>
</gene>
<evidence type="ECO:0000313" key="4">
    <source>
        <dbReference type="EMBL" id="TYB80637.1"/>
    </source>
</evidence>
<dbReference type="Pfam" id="PF01565">
    <property type="entry name" value="FAD_binding_4"/>
    <property type="match status" value="1"/>
</dbReference>
<dbReference type="InterPro" id="IPR016171">
    <property type="entry name" value="Vanillyl_alc_oxidase_C-sub2"/>
</dbReference>
<evidence type="ECO:0000256" key="1">
    <source>
        <dbReference type="ARBA" id="ARBA00022630"/>
    </source>
</evidence>
<dbReference type="GO" id="GO:0019154">
    <property type="term" value="F:glycolate dehydrogenase activity"/>
    <property type="evidence" value="ECO:0007669"/>
    <property type="project" value="UniProtKB-EC"/>
</dbReference>
<keyword evidence="2" id="KW-0274">FAD</keyword>
<dbReference type="RefSeq" id="WP_148378852.1">
    <property type="nucleotide sequence ID" value="NZ_VSIY01000013.1"/>
</dbReference>
<dbReference type="InterPro" id="IPR016164">
    <property type="entry name" value="FAD-linked_Oxase-like_C"/>
</dbReference>
<dbReference type="EC" id="1.1.99.14" evidence="4"/>
<keyword evidence="5" id="KW-1185">Reference proteome</keyword>
<dbReference type="EMBL" id="VSIY01000013">
    <property type="protein sequence ID" value="TYB80637.1"/>
    <property type="molecule type" value="Genomic_DNA"/>
</dbReference>
<feature type="domain" description="FAD-binding PCMH-type" evidence="3">
    <location>
        <begin position="1"/>
        <end position="175"/>
    </location>
</feature>
<proteinExistence type="predicted"/>
<organism evidence="4 5">
    <name type="scientific">Maritimibacter fusiformis</name>
    <dbReference type="NCBI Taxonomy" id="2603819"/>
    <lineage>
        <taxon>Bacteria</taxon>
        <taxon>Pseudomonadati</taxon>
        <taxon>Pseudomonadota</taxon>
        <taxon>Alphaproteobacteria</taxon>
        <taxon>Rhodobacterales</taxon>
        <taxon>Roseobacteraceae</taxon>
        <taxon>Maritimibacter</taxon>
    </lineage>
</organism>
<keyword evidence="1" id="KW-0285">Flavoprotein</keyword>
<name>A0A5D0RG98_9RHOB</name>